<dbReference type="AlphaFoldDB" id="S7U6C6"/>
<dbReference type="PATRIC" id="fig|1121405.3.peg.75"/>
<feature type="transmembrane region" description="Helical" evidence="6">
    <location>
        <begin position="211"/>
        <end position="229"/>
    </location>
</feature>
<keyword evidence="5 6" id="KW-0472">Membrane</keyword>
<dbReference type="RefSeq" id="WP_020875114.1">
    <property type="nucleotide sequence ID" value="NZ_ATHJ01000011.1"/>
</dbReference>
<organism evidence="7 8">
    <name type="scientific">Desulfococcus multivorans DSM 2059</name>
    <dbReference type="NCBI Taxonomy" id="1121405"/>
    <lineage>
        <taxon>Bacteria</taxon>
        <taxon>Pseudomonadati</taxon>
        <taxon>Thermodesulfobacteriota</taxon>
        <taxon>Desulfobacteria</taxon>
        <taxon>Desulfobacterales</taxon>
        <taxon>Desulfococcaceae</taxon>
        <taxon>Desulfococcus</taxon>
    </lineage>
</organism>
<dbReference type="Proteomes" id="UP000014977">
    <property type="component" value="Unassembled WGS sequence"/>
</dbReference>
<reference evidence="7 8" key="1">
    <citation type="journal article" date="2013" name="Genome Announc.">
        <title>Draft genome sequences for three mercury-methylating, sulfate-reducing bacteria.</title>
        <authorList>
            <person name="Brown S.D."/>
            <person name="Hurt R.A.Jr."/>
            <person name="Gilmour C.C."/>
            <person name="Elias D.A."/>
        </authorList>
    </citation>
    <scope>NUCLEOTIDE SEQUENCE [LARGE SCALE GENOMIC DNA]</scope>
    <source>
        <strain evidence="7 8">DSM 2059</strain>
    </source>
</reference>
<feature type="transmembrane region" description="Helical" evidence="6">
    <location>
        <begin position="110"/>
        <end position="128"/>
    </location>
</feature>
<name>S7U6C6_DESML</name>
<evidence type="ECO:0000256" key="2">
    <source>
        <dbReference type="ARBA" id="ARBA00022475"/>
    </source>
</evidence>
<protein>
    <submittedName>
        <fullName evidence="7">ABC-type transporter, integral membrane subunit</fullName>
    </submittedName>
</protein>
<dbReference type="PANTHER" id="PTHR30482">
    <property type="entry name" value="HIGH-AFFINITY BRANCHED-CHAIN AMINO ACID TRANSPORT SYSTEM PERMEASE"/>
    <property type="match status" value="1"/>
</dbReference>
<dbReference type="InterPro" id="IPR043428">
    <property type="entry name" value="LivM-like"/>
</dbReference>
<evidence type="ECO:0000313" key="7">
    <source>
        <dbReference type="EMBL" id="EPR44887.1"/>
    </source>
</evidence>
<sequence>MTVSLRKGATPALALLMITGVGLVTTNPYHLQVMTFIGINTLLALGLNLLMGYAGQISLGHAAFYGIGAYTTAILTTTCGLSPWLSLPLAVSAAVLVAFLVGMPTLKLSGYYLGMGTLGFGMIAFIVFREWDTVTGGASGLVGIPPLSIGSLNFSSGKNYFYLVWGILLITVLVSRRIIDSRTGRALRAIHDSEKAARAVGVDTMHLKLKIFVFSAGIAAMAGFLYAHYVNFISPGSFDFLMSVRMVTMVVIGGMASIWGALLGASLLTLLPEWLHAFSDFEMVVYGLIMMGVMIVMPQGLTRGFLDIYERARGRYGR</sequence>
<dbReference type="GO" id="GO:0015658">
    <property type="term" value="F:branched-chain amino acid transmembrane transporter activity"/>
    <property type="evidence" value="ECO:0007669"/>
    <property type="project" value="InterPro"/>
</dbReference>
<evidence type="ECO:0000256" key="6">
    <source>
        <dbReference type="SAM" id="Phobius"/>
    </source>
</evidence>
<accession>S7U6C6</accession>
<feature type="transmembrane region" description="Helical" evidence="6">
    <location>
        <begin position="283"/>
        <end position="301"/>
    </location>
</feature>
<keyword evidence="2" id="KW-1003">Cell membrane</keyword>
<feature type="transmembrane region" description="Helical" evidence="6">
    <location>
        <begin position="249"/>
        <end position="271"/>
    </location>
</feature>
<dbReference type="EMBL" id="ATHJ01000011">
    <property type="protein sequence ID" value="EPR44887.1"/>
    <property type="molecule type" value="Genomic_DNA"/>
</dbReference>
<feature type="transmembrane region" description="Helical" evidence="6">
    <location>
        <begin position="12"/>
        <end position="30"/>
    </location>
</feature>
<dbReference type="PANTHER" id="PTHR30482:SF18">
    <property type="entry name" value="BRANCHED AMINO ACID TRANSPORT SYSTEM PERMEASE"/>
    <property type="match status" value="1"/>
</dbReference>
<keyword evidence="8" id="KW-1185">Reference proteome</keyword>
<feature type="transmembrane region" description="Helical" evidence="6">
    <location>
        <begin position="160"/>
        <end position="179"/>
    </location>
</feature>
<evidence type="ECO:0000256" key="4">
    <source>
        <dbReference type="ARBA" id="ARBA00022989"/>
    </source>
</evidence>
<dbReference type="eggNOG" id="COG4177">
    <property type="taxonomic scope" value="Bacteria"/>
</dbReference>
<evidence type="ECO:0000256" key="1">
    <source>
        <dbReference type="ARBA" id="ARBA00004651"/>
    </source>
</evidence>
<evidence type="ECO:0000256" key="3">
    <source>
        <dbReference type="ARBA" id="ARBA00022692"/>
    </source>
</evidence>
<keyword evidence="3 6" id="KW-0812">Transmembrane</keyword>
<dbReference type="OrthoDB" id="9780757at2"/>
<dbReference type="STRING" id="897.B2D07_11485"/>
<feature type="transmembrane region" description="Helical" evidence="6">
    <location>
        <begin position="84"/>
        <end position="103"/>
    </location>
</feature>
<keyword evidence="4 6" id="KW-1133">Transmembrane helix</keyword>
<feature type="transmembrane region" description="Helical" evidence="6">
    <location>
        <begin position="36"/>
        <end position="55"/>
    </location>
</feature>
<gene>
    <name evidence="7" type="ORF">dsmv_0923</name>
</gene>
<proteinExistence type="predicted"/>
<feature type="transmembrane region" description="Helical" evidence="6">
    <location>
        <begin position="62"/>
        <end position="78"/>
    </location>
</feature>
<dbReference type="GO" id="GO:0005886">
    <property type="term" value="C:plasma membrane"/>
    <property type="evidence" value="ECO:0007669"/>
    <property type="project" value="UniProtKB-SubCell"/>
</dbReference>
<evidence type="ECO:0000256" key="5">
    <source>
        <dbReference type="ARBA" id="ARBA00023136"/>
    </source>
</evidence>
<dbReference type="Pfam" id="PF02653">
    <property type="entry name" value="BPD_transp_2"/>
    <property type="match status" value="1"/>
</dbReference>
<comment type="subcellular location">
    <subcellularLocation>
        <location evidence="1">Cell membrane</location>
        <topology evidence="1">Multi-pass membrane protein</topology>
    </subcellularLocation>
</comment>
<dbReference type="InterPro" id="IPR001851">
    <property type="entry name" value="ABC_transp_permease"/>
</dbReference>
<dbReference type="CDD" id="cd06581">
    <property type="entry name" value="TM_PBP1_LivM_like"/>
    <property type="match status" value="1"/>
</dbReference>
<evidence type="ECO:0000313" key="8">
    <source>
        <dbReference type="Proteomes" id="UP000014977"/>
    </source>
</evidence>
<comment type="caution">
    <text evidence="7">The sequence shown here is derived from an EMBL/GenBank/DDBJ whole genome shotgun (WGS) entry which is preliminary data.</text>
</comment>